<name>A0A2T6KJV6_9RHOB</name>
<dbReference type="CDD" id="cd00568">
    <property type="entry name" value="TPP_enzymes"/>
    <property type="match status" value="1"/>
</dbReference>
<evidence type="ECO:0000256" key="5">
    <source>
        <dbReference type="RuleBase" id="RU362132"/>
    </source>
</evidence>
<gene>
    <name evidence="9" type="ORF">C8N45_103102</name>
</gene>
<dbReference type="PANTHER" id="PTHR18968:SF13">
    <property type="entry name" value="ACETOLACTATE SYNTHASE CATALYTIC SUBUNIT, MITOCHONDRIAL"/>
    <property type="match status" value="1"/>
</dbReference>
<evidence type="ECO:0000256" key="3">
    <source>
        <dbReference type="ARBA" id="ARBA00022679"/>
    </source>
</evidence>
<evidence type="ECO:0000256" key="4">
    <source>
        <dbReference type="ARBA" id="ARBA00023052"/>
    </source>
</evidence>
<dbReference type="EMBL" id="QBUD01000003">
    <property type="protein sequence ID" value="PUB16248.1"/>
    <property type="molecule type" value="Genomic_DNA"/>
</dbReference>
<evidence type="ECO:0000256" key="2">
    <source>
        <dbReference type="ARBA" id="ARBA00007812"/>
    </source>
</evidence>
<comment type="caution">
    <text evidence="9">The sequence shown here is derived from an EMBL/GenBank/DDBJ whole genome shotgun (WGS) entry which is preliminary data.</text>
</comment>
<feature type="domain" description="Thiamine pyrophosphate enzyme N-terminal TPP-binding" evidence="8">
    <location>
        <begin position="6"/>
        <end position="118"/>
    </location>
</feature>
<dbReference type="AlphaFoldDB" id="A0A2T6KJV6"/>
<dbReference type="Pfam" id="PF02775">
    <property type="entry name" value="TPP_enzyme_C"/>
    <property type="match status" value="1"/>
</dbReference>
<protein>
    <submittedName>
        <fullName evidence="9">Acetolactate synthase-1/2/3 large subunit</fullName>
    </submittedName>
</protein>
<dbReference type="InterPro" id="IPR012001">
    <property type="entry name" value="Thiamin_PyroP_enz_TPP-bd_dom"/>
</dbReference>
<keyword evidence="10" id="KW-1185">Reference proteome</keyword>
<evidence type="ECO:0000313" key="9">
    <source>
        <dbReference type="EMBL" id="PUB16248.1"/>
    </source>
</evidence>
<keyword evidence="4 5" id="KW-0786">Thiamine pyrophosphate</keyword>
<evidence type="ECO:0000259" key="7">
    <source>
        <dbReference type="Pfam" id="PF02775"/>
    </source>
</evidence>
<dbReference type="FunFam" id="3.40.50.970:FF:000007">
    <property type="entry name" value="Acetolactate synthase"/>
    <property type="match status" value="1"/>
</dbReference>
<dbReference type="InterPro" id="IPR000399">
    <property type="entry name" value="TPP-bd_CS"/>
</dbReference>
<dbReference type="GO" id="GO:0005948">
    <property type="term" value="C:acetolactate synthase complex"/>
    <property type="evidence" value="ECO:0007669"/>
    <property type="project" value="TreeGrafter"/>
</dbReference>
<dbReference type="PROSITE" id="PS00187">
    <property type="entry name" value="TPP_ENZYMES"/>
    <property type="match status" value="1"/>
</dbReference>
<comment type="similarity">
    <text evidence="2 5">Belongs to the TPP enzyme family.</text>
</comment>
<dbReference type="RefSeq" id="WP_108385861.1">
    <property type="nucleotide sequence ID" value="NZ_QBUD01000003.1"/>
</dbReference>
<dbReference type="GO" id="GO:0000287">
    <property type="term" value="F:magnesium ion binding"/>
    <property type="evidence" value="ECO:0007669"/>
    <property type="project" value="InterPro"/>
</dbReference>
<dbReference type="InterPro" id="IPR029035">
    <property type="entry name" value="DHS-like_NAD/FAD-binding_dom"/>
</dbReference>
<evidence type="ECO:0000259" key="8">
    <source>
        <dbReference type="Pfam" id="PF02776"/>
    </source>
</evidence>
<dbReference type="GO" id="GO:0009097">
    <property type="term" value="P:isoleucine biosynthetic process"/>
    <property type="evidence" value="ECO:0007669"/>
    <property type="project" value="TreeGrafter"/>
</dbReference>
<dbReference type="GO" id="GO:0050660">
    <property type="term" value="F:flavin adenine dinucleotide binding"/>
    <property type="evidence" value="ECO:0007669"/>
    <property type="project" value="TreeGrafter"/>
</dbReference>
<sequence>MLQSLRAADVLARRLYDAGCRHAFGMPGGEVLTLIDALEKAGIRFVLTKHENAAGFMAEGVHHLDGAPAILVATVGPGAMNGVNVIANAQQDRVPLIVLTGCVDAAEAETYTHQVLDHRRVLEPITKATFTLNAPAAGIIADKAVGIATEGRAGPVHIDVPIAVAEQTAQPMNGSRAPASPVAPTGADLRTARDWLAQAKRPVMLAGLDVLKDGAAADVQQFAETFGVPVMTTYKAKGIIPEDHPLALGGAGLSPLADRHLLPFVAEADLIILVGYDPIEMRTGWQSAWDPVQQNVIDIHAAPNHHYMHQATLSFIADTGAALNCLSAGTAPQATWAEGQVPALKSALAAAFPTDEPWGPGAVIDTCRNVMPPETIATVDSGAHRIMLSQMWTCPAPRKLLQSSGLCTMGCAVPLAIGAKIAAPDQPVISFSGDAGLLMVAGELATAAELGQNTIFVVFVDASLALIELKQRQRQMDNRGVDFVHHDYAAVAQAFGGNGVTVSDRTELTAALQDALNADSFTLIAAKIAQQSYDGRI</sequence>
<dbReference type="PANTHER" id="PTHR18968">
    <property type="entry name" value="THIAMINE PYROPHOSPHATE ENZYMES"/>
    <property type="match status" value="1"/>
</dbReference>
<dbReference type="InterPro" id="IPR011766">
    <property type="entry name" value="TPP_enzyme_TPP-bd"/>
</dbReference>
<keyword evidence="3" id="KW-0808">Transferase</keyword>
<dbReference type="SUPFAM" id="SSF52467">
    <property type="entry name" value="DHS-like NAD/FAD-binding domain"/>
    <property type="match status" value="1"/>
</dbReference>
<proteinExistence type="inferred from homology"/>
<feature type="domain" description="Thiamine pyrophosphate enzyme TPP-binding" evidence="7">
    <location>
        <begin position="380"/>
        <end position="525"/>
    </location>
</feature>
<dbReference type="Pfam" id="PF00205">
    <property type="entry name" value="TPP_enzyme_M"/>
    <property type="match status" value="1"/>
</dbReference>
<organism evidence="9 10">
    <name type="scientific">Yoonia sediminilitoris</name>
    <dbReference type="NCBI Taxonomy" id="1286148"/>
    <lineage>
        <taxon>Bacteria</taxon>
        <taxon>Pseudomonadati</taxon>
        <taxon>Pseudomonadota</taxon>
        <taxon>Alphaproteobacteria</taxon>
        <taxon>Rhodobacterales</taxon>
        <taxon>Paracoccaceae</taxon>
        <taxon>Yoonia</taxon>
    </lineage>
</organism>
<dbReference type="GO" id="GO:0009099">
    <property type="term" value="P:L-valine biosynthetic process"/>
    <property type="evidence" value="ECO:0007669"/>
    <property type="project" value="TreeGrafter"/>
</dbReference>
<dbReference type="GO" id="GO:0003984">
    <property type="term" value="F:acetolactate synthase activity"/>
    <property type="evidence" value="ECO:0007669"/>
    <property type="project" value="TreeGrafter"/>
</dbReference>
<dbReference type="Gene3D" id="3.40.50.970">
    <property type="match status" value="2"/>
</dbReference>
<dbReference type="SUPFAM" id="SSF52518">
    <property type="entry name" value="Thiamin diphosphate-binding fold (THDP-binding)"/>
    <property type="match status" value="2"/>
</dbReference>
<dbReference type="Pfam" id="PF02776">
    <property type="entry name" value="TPP_enzyme_N"/>
    <property type="match status" value="1"/>
</dbReference>
<dbReference type="InterPro" id="IPR029061">
    <property type="entry name" value="THDP-binding"/>
</dbReference>
<comment type="cofactor">
    <cofactor evidence="1">
        <name>thiamine diphosphate</name>
        <dbReference type="ChEBI" id="CHEBI:58937"/>
    </cofactor>
</comment>
<evidence type="ECO:0000259" key="6">
    <source>
        <dbReference type="Pfam" id="PF00205"/>
    </source>
</evidence>
<dbReference type="CDD" id="cd07035">
    <property type="entry name" value="TPP_PYR_POX_like"/>
    <property type="match status" value="1"/>
</dbReference>
<reference evidence="9 10" key="1">
    <citation type="submission" date="2018-04" db="EMBL/GenBank/DDBJ databases">
        <title>Genomic Encyclopedia of Archaeal and Bacterial Type Strains, Phase II (KMG-II): from individual species to whole genera.</title>
        <authorList>
            <person name="Goeker M."/>
        </authorList>
    </citation>
    <scope>NUCLEOTIDE SEQUENCE [LARGE SCALE GENOMIC DNA]</scope>
    <source>
        <strain evidence="9 10">DSM 29955</strain>
    </source>
</reference>
<feature type="domain" description="Thiamine pyrophosphate enzyme central" evidence="6">
    <location>
        <begin position="190"/>
        <end position="325"/>
    </location>
</feature>
<accession>A0A2T6KJV6</accession>
<evidence type="ECO:0000313" key="10">
    <source>
        <dbReference type="Proteomes" id="UP000244523"/>
    </source>
</evidence>
<dbReference type="GO" id="GO:0030976">
    <property type="term" value="F:thiamine pyrophosphate binding"/>
    <property type="evidence" value="ECO:0007669"/>
    <property type="project" value="InterPro"/>
</dbReference>
<dbReference type="InterPro" id="IPR045229">
    <property type="entry name" value="TPP_enz"/>
</dbReference>
<dbReference type="InterPro" id="IPR012000">
    <property type="entry name" value="Thiamin_PyroP_enz_cen_dom"/>
</dbReference>
<evidence type="ECO:0000256" key="1">
    <source>
        <dbReference type="ARBA" id="ARBA00001964"/>
    </source>
</evidence>
<dbReference type="Proteomes" id="UP000244523">
    <property type="component" value="Unassembled WGS sequence"/>
</dbReference>
<dbReference type="OrthoDB" id="4494979at2"/>
<dbReference type="Gene3D" id="3.40.50.1220">
    <property type="entry name" value="TPP-binding domain"/>
    <property type="match status" value="1"/>
</dbReference>